<evidence type="ECO:0000256" key="3">
    <source>
        <dbReference type="ARBA" id="ARBA00022475"/>
    </source>
</evidence>
<feature type="transmembrane region" description="Helical" evidence="9">
    <location>
        <begin position="34"/>
        <end position="52"/>
    </location>
</feature>
<evidence type="ECO:0000256" key="8">
    <source>
        <dbReference type="RuleBase" id="RU003942"/>
    </source>
</evidence>
<dbReference type="eggNOG" id="COG2076">
    <property type="taxonomic scope" value="Bacteria"/>
</dbReference>
<dbReference type="RefSeq" id="WP_038148527.1">
    <property type="nucleotide sequence ID" value="NZ_AQRC01000018.1"/>
</dbReference>
<keyword evidence="4 8" id="KW-0812">Transmembrane</keyword>
<proteinExistence type="inferred from homology"/>
<dbReference type="GO" id="GO:1990961">
    <property type="term" value="P:xenobiotic detoxification by transmembrane export across the plasma membrane"/>
    <property type="evidence" value="ECO:0007669"/>
    <property type="project" value="UniProtKB-ARBA"/>
</dbReference>
<dbReference type="GO" id="GO:0015297">
    <property type="term" value="F:antiporter activity"/>
    <property type="evidence" value="ECO:0007669"/>
    <property type="project" value="TreeGrafter"/>
</dbReference>
<dbReference type="GO" id="GO:0005886">
    <property type="term" value="C:plasma membrane"/>
    <property type="evidence" value="ECO:0007669"/>
    <property type="project" value="UniProtKB-SubCell"/>
</dbReference>
<evidence type="ECO:0000256" key="7">
    <source>
        <dbReference type="ARBA" id="ARBA00038032"/>
    </source>
</evidence>
<keyword evidence="5 9" id="KW-1133">Transmembrane helix</keyword>
<dbReference type="InterPro" id="IPR037185">
    <property type="entry name" value="EmrE-like"/>
</dbReference>
<feature type="transmembrane region" description="Helical" evidence="9">
    <location>
        <begin position="59"/>
        <end position="80"/>
    </location>
</feature>
<dbReference type="AlphaFoldDB" id="A0A085TRZ2"/>
<dbReference type="GO" id="GO:0031460">
    <property type="term" value="P:glycine betaine transport"/>
    <property type="evidence" value="ECO:0007669"/>
    <property type="project" value="TreeGrafter"/>
</dbReference>
<dbReference type="SUPFAM" id="SSF103481">
    <property type="entry name" value="Multidrug resistance efflux transporter EmrE"/>
    <property type="match status" value="1"/>
</dbReference>
<evidence type="ECO:0000256" key="6">
    <source>
        <dbReference type="ARBA" id="ARBA00023136"/>
    </source>
</evidence>
<dbReference type="PANTHER" id="PTHR30561">
    <property type="entry name" value="SMR FAMILY PROTON-DEPENDENT DRUG EFFLUX TRANSPORTER SUGE"/>
    <property type="match status" value="1"/>
</dbReference>
<feature type="transmembrane region" description="Helical" evidence="9">
    <location>
        <begin position="86"/>
        <end position="105"/>
    </location>
</feature>
<keyword evidence="2" id="KW-0813">Transport</keyword>
<keyword evidence="6 9" id="KW-0472">Membrane</keyword>
<dbReference type="PATRIC" id="fig|1317124.6.peg.3519"/>
<dbReference type="GO" id="GO:0015220">
    <property type="term" value="F:choline transmembrane transporter activity"/>
    <property type="evidence" value="ECO:0007669"/>
    <property type="project" value="TreeGrafter"/>
</dbReference>
<dbReference type="GO" id="GO:0015199">
    <property type="term" value="F:amino-acid betaine transmembrane transporter activity"/>
    <property type="evidence" value="ECO:0007669"/>
    <property type="project" value="TreeGrafter"/>
</dbReference>
<sequence length="111" mass="11895">MLKTYLFLLIAVAFETFGSACLQASQQFTRLWPSLGVAAGFLGGLYFFTLVLKVLPLGITYALWSGIGMVLIAGAGWALFGQRLDAPALIGIALILAGIVIINLFSKSHFQ</sequence>
<dbReference type="PANTHER" id="PTHR30561:SF1">
    <property type="entry name" value="MULTIDRUG TRANSPORTER EMRE"/>
    <property type="match status" value="1"/>
</dbReference>
<evidence type="ECO:0000256" key="4">
    <source>
        <dbReference type="ARBA" id="ARBA00022692"/>
    </source>
</evidence>
<dbReference type="FunFam" id="1.10.3730.20:FF:000001">
    <property type="entry name" value="Quaternary ammonium compound resistance transporter SugE"/>
    <property type="match status" value="1"/>
</dbReference>
<comment type="caution">
    <text evidence="10">The sequence shown here is derived from an EMBL/GenBank/DDBJ whole genome shotgun (WGS) entry which is preliminary data.</text>
</comment>
<comment type="subcellular location">
    <subcellularLocation>
        <location evidence="1 8">Cell membrane</location>
        <topology evidence="1 8">Multi-pass membrane protein</topology>
    </subcellularLocation>
</comment>
<evidence type="ECO:0000256" key="5">
    <source>
        <dbReference type="ARBA" id="ARBA00022989"/>
    </source>
</evidence>
<dbReference type="Gene3D" id="1.10.3730.20">
    <property type="match status" value="1"/>
</dbReference>
<evidence type="ECO:0000256" key="1">
    <source>
        <dbReference type="ARBA" id="ARBA00004651"/>
    </source>
</evidence>
<dbReference type="Proteomes" id="UP000028607">
    <property type="component" value="Unassembled WGS sequence"/>
</dbReference>
<evidence type="ECO:0000256" key="9">
    <source>
        <dbReference type="SAM" id="Phobius"/>
    </source>
</evidence>
<evidence type="ECO:0000313" key="10">
    <source>
        <dbReference type="EMBL" id="KFE33489.1"/>
    </source>
</evidence>
<accession>A0A085TRZ2</accession>
<dbReference type="STRING" id="1317124.DW2_17472"/>
<dbReference type="EMBL" id="AQRC01000018">
    <property type="protein sequence ID" value="KFE33489.1"/>
    <property type="molecule type" value="Genomic_DNA"/>
</dbReference>
<protein>
    <submittedName>
        <fullName evidence="10">Multidrug transporter EmrE</fullName>
    </submittedName>
</protein>
<comment type="similarity">
    <text evidence="7 8">Belongs to the drug/metabolite transporter (DMT) superfamily. Small multidrug resistance (SMR) (TC 2.A.7.1) family.</text>
</comment>
<evidence type="ECO:0000256" key="2">
    <source>
        <dbReference type="ARBA" id="ARBA00022448"/>
    </source>
</evidence>
<keyword evidence="11" id="KW-1185">Reference proteome</keyword>
<dbReference type="InterPro" id="IPR045324">
    <property type="entry name" value="Small_multidrug_res"/>
</dbReference>
<reference evidence="10 11" key="2">
    <citation type="journal article" date="2015" name="Antonie Van Leeuwenhoek">
        <title>Thioclava indica sp. nov., isolated from surface seawater of the Indian Ocean.</title>
        <authorList>
            <person name="Liu Y."/>
            <person name="Lai Q."/>
            <person name="Du J."/>
            <person name="Xu H."/>
            <person name="Jiang L."/>
            <person name="Shao Z."/>
        </authorList>
    </citation>
    <scope>NUCLEOTIDE SEQUENCE [LARGE SCALE GENOMIC DNA]</scope>
    <source>
        <strain evidence="10 11">13D2W-2</strain>
    </source>
</reference>
<evidence type="ECO:0000313" key="11">
    <source>
        <dbReference type="Proteomes" id="UP000028607"/>
    </source>
</evidence>
<dbReference type="Pfam" id="PF00893">
    <property type="entry name" value="Multi_Drug_Res"/>
    <property type="match status" value="1"/>
</dbReference>
<name>A0A085TRZ2_9RHOB</name>
<dbReference type="OrthoDB" id="9808638at2"/>
<organism evidence="10 11">
    <name type="scientific">Thioclava atlantica</name>
    <dbReference type="NCBI Taxonomy" id="1317124"/>
    <lineage>
        <taxon>Bacteria</taxon>
        <taxon>Pseudomonadati</taxon>
        <taxon>Pseudomonadota</taxon>
        <taxon>Alphaproteobacteria</taxon>
        <taxon>Rhodobacterales</taxon>
        <taxon>Paracoccaceae</taxon>
        <taxon>Thioclava</taxon>
    </lineage>
</organism>
<dbReference type="InterPro" id="IPR000390">
    <property type="entry name" value="Small_drug/metabolite_transptr"/>
</dbReference>
<reference evidence="11" key="1">
    <citation type="submission" date="2013-04" db="EMBL/GenBank/DDBJ databases">
        <title>Thioclava sp. 13D2W-2 Genome Sequencing.</title>
        <authorList>
            <person name="Lai Q."/>
            <person name="Li G."/>
            <person name="Shao Z."/>
        </authorList>
    </citation>
    <scope>NUCLEOTIDE SEQUENCE [LARGE SCALE GENOMIC DNA]</scope>
    <source>
        <strain evidence="11">13D2W-2</strain>
    </source>
</reference>
<gene>
    <name evidence="10" type="ORF">DW2_17472</name>
</gene>
<keyword evidence="3" id="KW-1003">Cell membrane</keyword>